<dbReference type="Proteomes" id="UP000242450">
    <property type="component" value="Chromosome 8"/>
</dbReference>
<evidence type="ECO:0000256" key="1">
    <source>
        <dbReference type="ARBA" id="ARBA00004141"/>
    </source>
</evidence>
<dbReference type="Pfam" id="PF00044">
    <property type="entry name" value="Gp_dh_N"/>
    <property type="match status" value="1"/>
</dbReference>
<feature type="compositionally biased region" description="Basic and acidic residues" evidence="5">
    <location>
        <begin position="28"/>
        <end position="42"/>
    </location>
</feature>
<feature type="non-terminal residue" evidence="8">
    <location>
        <position position="1"/>
    </location>
</feature>
<dbReference type="InterPro" id="IPR036179">
    <property type="entry name" value="Ig-like_dom_sf"/>
</dbReference>
<dbReference type="AlphaFoldDB" id="A0A212D2Z2"/>
<dbReference type="GO" id="GO:0051453">
    <property type="term" value="P:regulation of intracellular pH"/>
    <property type="evidence" value="ECO:0007669"/>
    <property type="project" value="TreeGrafter"/>
</dbReference>
<dbReference type="GO" id="GO:0051287">
    <property type="term" value="F:NAD binding"/>
    <property type="evidence" value="ECO:0007669"/>
    <property type="project" value="InterPro"/>
</dbReference>
<feature type="domain" description="Glyceraldehyde 3-phosphate dehydrogenase NAD(P) binding" evidence="7">
    <location>
        <begin position="701"/>
        <end position="761"/>
    </location>
</feature>
<name>A0A212D2Z2_CEREH</name>
<dbReference type="OrthoDB" id="1735926at2759"/>
<proteinExistence type="predicted"/>
<dbReference type="Gene3D" id="2.60.40.10">
    <property type="entry name" value="Immunoglobulins"/>
    <property type="match status" value="1"/>
</dbReference>
<dbReference type="SUPFAM" id="SSF51735">
    <property type="entry name" value="NAD(P)-binding Rossmann-fold domains"/>
    <property type="match status" value="1"/>
</dbReference>
<dbReference type="Pfam" id="PF00955">
    <property type="entry name" value="HCO3_cotransp"/>
    <property type="match status" value="1"/>
</dbReference>
<dbReference type="InterPro" id="IPR003020">
    <property type="entry name" value="HCO3_transpt_euk"/>
</dbReference>
<gene>
    <name evidence="8" type="ORF">Celaphus_00015002</name>
</gene>
<evidence type="ECO:0000259" key="7">
    <source>
        <dbReference type="SMART" id="SM00846"/>
    </source>
</evidence>
<dbReference type="PANTHER" id="PTHR11453:SF15">
    <property type="entry name" value="ANION EXCHANGE PROTEIN 3"/>
    <property type="match status" value="1"/>
</dbReference>
<dbReference type="InterPro" id="IPR020828">
    <property type="entry name" value="GlycerAld_3-P_DH_NAD(P)-bd"/>
</dbReference>
<keyword evidence="4 6" id="KW-0472">Membrane</keyword>
<evidence type="ECO:0000256" key="3">
    <source>
        <dbReference type="ARBA" id="ARBA00022989"/>
    </source>
</evidence>
<dbReference type="InterPro" id="IPR013783">
    <property type="entry name" value="Ig-like_fold"/>
</dbReference>
<comment type="subcellular location">
    <subcellularLocation>
        <location evidence="1">Membrane</location>
        <topology evidence="1">Multi-pass membrane protein</topology>
    </subcellularLocation>
</comment>
<feature type="transmembrane region" description="Helical" evidence="6">
    <location>
        <begin position="101"/>
        <end position="127"/>
    </location>
</feature>
<protein>
    <recommendedName>
        <fullName evidence="7">Glyceraldehyde 3-phosphate dehydrogenase NAD(P) binding domain-containing protein</fullName>
    </recommendedName>
</protein>
<keyword evidence="9" id="KW-1185">Reference proteome</keyword>
<feature type="transmembrane region" description="Helical" evidence="6">
    <location>
        <begin position="402"/>
        <end position="424"/>
    </location>
</feature>
<keyword evidence="2 6" id="KW-0812">Transmembrane</keyword>
<dbReference type="PANTHER" id="PTHR11453">
    <property type="entry name" value="ANION EXCHANGE PROTEIN"/>
    <property type="match status" value="1"/>
</dbReference>
<feature type="transmembrane region" description="Helical" evidence="6">
    <location>
        <begin position="69"/>
        <end position="94"/>
    </location>
</feature>
<evidence type="ECO:0000256" key="2">
    <source>
        <dbReference type="ARBA" id="ARBA00022692"/>
    </source>
</evidence>
<keyword evidence="3 6" id="KW-1133">Transmembrane helix</keyword>
<reference evidence="8 9" key="1">
    <citation type="journal article" date="2018" name="Mol. Genet. Genomics">
        <title>The red deer Cervus elaphus genome CerEla1.0: sequencing, annotating, genes, and chromosomes.</title>
        <authorList>
            <person name="Bana N.A."/>
            <person name="Nyiri A."/>
            <person name="Nagy J."/>
            <person name="Frank K."/>
            <person name="Nagy T."/>
            <person name="Steger V."/>
            <person name="Schiller M."/>
            <person name="Lakatos P."/>
            <person name="Sugar L."/>
            <person name="Horn P."/>
            <person name="Barta E."/>
            <person name="Orosz L."/>
        </authorList>
    </citation>
    <scope>NUCLEOTIDE SEQUENCE [LARGE SCALE GENOMIC DNA]</scope>
    <source>
        <strain evidence="8">Hungarian</strain>
    </source>
</reference>
<dbReference type="GO" id="GO:0015701">
    <property type="term" value="P:bicarbonate transport"/>
    <property type="evidence" value="ECO:0007669"/>
    <property type="project" value="TreeGrafter"/>
</dbReference>
<dbReference type="GO" id="GO:0005886">
    <property type="term" value="C:plasma membrane"/>
    <property type="evidence" value="ECO:0007669"/>
    <property type="project" value="TreeGrafter"/>
</dbReference>
<evidence type="ECO:0000256" key="5">
    <source>
        <dbReference type="SAM" id="MobiDB-lite"/>
    </source>
</evidence>
<feature type="compositionally biased region" description="Pro residues" evidence="5">
    <location>
        <begin position="252"/>
        <end position="261"/>
    </location>
</feature>
<organism evidence="8 9">
    <name type="scientific">Cervus elaphus hippelaphus</name>
    <name type="common">European red deer</name>
    <dbReference type="NCBI Taxonomy" id="46360"/>
    <lineage>
        <taxon>Eukaryota</taxon>
        <taxon>Metazoa</taxon>
        <taxon>Chordata</taxon>
        <taxon>Craniata</taxon>
        <taxon>Vertebrata</taxon>
        <taxon>Euteleostomi</taxon>
        <taxon>Mammalia</taxon>
        <taxon>Eutheria</taxon>
        <taxon>Laurasiatheria</taxon>
        <taxon>Artiodactyla</taxon>
        <taxon>Ruminantia</taxon>
        <taxon>Pecora</taxon>
        <taxon>Cervidae</taxon>
        <taxon>Cervinae</taxon>
        <taxon>Cervus</taxon>
    </lineage>
</organism>
<feature type="region of interest" description="Disordered" evidence="5">
    <location>
        <begin position="1"/>
        <end position="48"/>
    </location>
</feature>
<evidence type="ECO:0000256" key="4">
    <source>
        <dbReference type="ARBA" id="ARBA00023136"/>
    </source>
</evidence>
<dbReference type="GO" id="GO:0006820">
    <property type="term" value="P:monoatomic anion transport"/>
    <property type="evidence" value="ECO:0007669"/>
    <property type="project" value="InterPro"/>
</dbReference>
<dbReference type="GO" id="GO:0005452">
    <property type="term" value="F:solute:inorganic anion antiporter activity"/>
    <property type="evidence" value="ECO:0007669"/>
    <property type="project" value="InterPro"/>
</dbReference>
<evidence type="ECO:0000313" key="9">
    <source>
        <dbReference type="Proteomes" id="UP000242450"/>
    </source>
</evidence>
<evidence type="ECO:0000313" key="8">
    <source>
        <dbReference type="EMBL" id="OWK12599.1"/>
    </source>
</evidence>
<dbReference type="EMBL" id="MKHE01000008">
    <property type="protein sequence ID" value="OWK12599.1"/>
    <property type="molecule type" value="Genomic_DNA"/>
</dbReference>
<feature type="region of interest" description="Disordered" evidence="5">
    <location>
        <begin position="246"/>
        <end position="270"/>
    </location>
</feature>
<comment type="caution">
    <text evidence="8">The sequence shown here is derived from an EMBL/GenBank/DDBJ whole genome shotgun (WGS) entry which is preliminary data.</text>
</comment>
<sequence>GGGDVGESAYQADGKEKVLPEAPGVTGDKIRFEEDPRPRQDPATHGPAEVGTLKASVQVSSNAWGGQQIVIIIITTITIITTTTIIIEITMAVIITTTTIVIIITITIIVITTTIIIIKITVIIIIITITTIVIIIITIIIITTITIIVIIVTITTIVINTTIGSSNISNKPPPRLCIHQHSFCGILHAPASEVPRCADEKETPPPHRPHHPSVFATTRYGASLIAPAGTLGLTLWLQCCSDTRPGHQQPWPSSPSLPYPPASSGSSASPFLAQVPNHCRGALLEARAGVYELSQPDDDQYSLRICRVSRRDLGALTCTARNRHGTQACSVTLELADQWTALVTGLRQPGWAATGLRKGVQHVFRVLSTTIKSSSKPSPPSEPVQLLERGLSIVMGAVLRRIPLAVLFGIFLYMGVTSLSGIQLSQRLLLILMPAKHHPEQPYVTKVKTWRMHLFTCIQLGCIALLWVVKSTAASLAFPFVLLLTVPLRRCLLPRLFQDRELQARVRVNGAECGAAASDMKRPCERKEAVVLEPPAWGCSTCRVPDFRQQPQLPSHLGVVVGLAVCPDAVWETQSGMQDVEGDTYPGPRLSILSLGPELPSQGLQERMGEESSVSPSKDVKKTEAVLVIREGLRAQFWLQMELVQRDRERREQSLARRNEDSIPITFPFNEGPDAALTPPRGPCCIRWEQTLATSHLSLNEDICFSPGKVDIITISDPIIDLNYMVYMFQYDSIHGNFHGTVKAENGKLIIIGKAITVFQE</sequence>
<feature type="transmembrane region" description="Helical" evidence="6">
    <location>
        <begin position="133"/>
        <end position="159"/>
    </location>
</feature>
<dbReference type="SMART" id="SM00846">
    <property type="entry name" value="Gp_dh_N"/>
    <property type="match status" value="1"/>
</dbReference>
<dbReference type="InterPro" id="IPR036291">
    <property type="entry name" value="NAD(P)-bd_dom_sf"/>
</dbReference>
<feature type="non-terminal residue" evidence="8">
    <location>
        <position position="761"/>
    </location>
</feature>
<dbReference type="Gene3D" id="3.40.50.720">
    <property type="entry name" value="NAD(P)-binding Rossmann-like Domain"/>
    <property type="match status" value="1"/>
</dbReference>
<accession>A0A212D2Z2</accession>
<dbReference type="InterPro" id="IPR011531">
    <property type="entry name" value="HCO3_transpt-like_TM_dom"/>
</dbReference>
<dbReference type="SUPFAM" id="SSF48726">
    <property type="entry name" value="Immunoglobulin"/>
    <property type="match status" value="1"/>
</dbReference>
<evidence type="ECO:0000256" key="6">
    <source>
        <dbReference type="SAM" id="Phobius"/>
    </source>
</evidence>